<gene>
    <name evidence="1" type="ORF">LOK49_LG06G02556</name>
</gene>
<accession>A0ACC0HHB2</accession>
<evidence type="ECO:0000313" key="2">
    <source>
        <dbReference type="Proteomes" id="UP001060215"/>
    </source>
</evidence>
<evidence type="ECO:0000313" key="1">
    <source>
        <dbReference type="EMBL" id="KAI8012605.1"/>
    </source>
</evidence>
<name>A0ACC0HHB2_9ERIC</name>
<reference evidence="1 2" key="1">
    <citation type="journal article" date="2022" name="Plant J.">
        <title>Chromosome-level genome of Camellia lanceoleosa provides a valuable resource for understanding genome evolution and self-incompatibility.</title>
        <authorList>
            <person name="Gong W."/>
            <person name="Xiao S."/>
            <person name="Wang L."/>
            <person name="Liao Z."/>
            <person name="Chang Y."/>
            <person name="Mo W."/>
            <person name="Hu G."/>
            <person name="Li W."/>
            <person name="Zhao G."/>
            <person name="Zhu H."/>
            <person name="Hu X."/>
            <person name="Ji K."/>
            <person name="Xiang X."/>
            <person name="Song Q."/>
            <person name="Yuan D."/>
            <person name="Jin S."/>
            <person name="Zhang L."/>
        </authorList>
    </citation>
    <scope>NUCLEOTIDE SEQUENCE [LARGE SCALE GENOMIC DNA]</scope>
    <source>
        <strain evidence="1">SQ_2022a</strain>
    </source>
</reference>
<organism evidence="1 2">
    <name type="scientific">Camellia lanceoleosa</name>
    <dbReference type="NCBI Taxonomy" id="1840588"/>
    <lineage>
        <taxon>Eukaryota</taxon>
        <taxon>Viridiplantae</taxon>
        <taxon>Streptophyta</taxon>
        <taxon>Embryophyta</taxon>
        <taxon>Tracheophyta</taxon>
        <taxon>Spermatophyta</taxon>
        <taxon>Magnoliopsida</taxon>
        <taxon>eudicotyledons</taxon>
        <taxon>Gunneridae</taxon>
        <taxon>Pentapetalae</taxon>
        <taxon>asterids</taxon>
        <taxon>Ericales</taxon>
        <taxon>Theaceae</taxon>
        <taxon>Camellia</taxon>
    </lineage>
</organism>
<protein>
    <submittedName>
        <fullName evidence="1">Uncharacterized protein</fullName>
    </submittedName>
</protein>
<keyword evidence="2" id="KW-1185">Reference proteome</keyword>
<comment type="caution">
    <text evidence="1">The sequence shown here is derived from an EMBL/GenBank/DDBJ whole genome shotgun (WGS) entry which is preliminary data.</text>
</comment>
<dbReference type="Proteomes" id="UP001060215">
    <property type="component" value="Chromosome 5"/>
</dbReference>
<sequence length="154" mass="18234">MTTPRKEKKKEARREEKFEKRRFWIRVLKKNCLNDLREEFMVASEDEDEEEPEIEYVEGYEELEEEDDMEDFGGLAIDKSDTDVDNDAVGIDDADEETIAIDRKRLRRDSQRKLEKDEPRAKPKRVRVLVEISHCIMISLVVESGKADCRRLKV</sequence>
<proteinExistence type="predicted"/>
<dbReference type="EMBL" id="CM045762">
    <property type="protein sequence ID" value="KAI8012605.1"/>
    <property type="molecule type" value="Genomic_DNA"/>
</dbReference>